<dbReference type="Proteomes" id="UP001066276">
    <property type="component" value="Chromosome 6"/>
</dbReference>
<feature type="region of interest" description="Disordered" evidence="1">
    <location>
        <begin position="19"/>
        <end position="45"/>
    </location>
</feature>
<name>A0AAV7QST9_PLEWA</name>
<comment type="caution">
    <text evidence="2">The sequence shown here is derived from an EMBL/GenBank/DDBJ whole genome shotgun (WGS) entry which is preliminary data.</text>
</comment>
<reference evidence="2" key="1">
    <citation type="journal article" date="2022" name="bioRxiv">
        <title>Sequencing and chromosome-scale assembly of the giantPleurodeles waltlgenome.</title>
        <authorList>
            <person name="Brown T."/>
            <person name="Elewa A."/>
            <person name="Iarovenko S."/>
            <person name="Subramanian E."/>
            <person name="Araus A.J."/>
            <person name="Petzold A."/>
            <person name="Susuki M."/>
            <person name="Suzuki K.-i.T."/>
            <person name="Hayashi T."/>
            <person name="Toyoda A."/>
            <person name="Oliveira C."/>
            <person name="Osipova E."/>
            <person name="Leigh N.D."/>
            <person name="Simon A."/>
            <person name="Yun M.H."/>
        </authorList>
    </citation>
    <scope>NUCLEOTIDE SEQUENCE</scope>
    <source>
        <strain evidence="2">20211129_DDA</strain>
        <tissue evidence="2">Liver</tissue>
    </source>
</reference>
<proteinExistence type="predicted"/>
<organism evidence="2 3">
    <name type="scientific">Pleurodeles waltl</name>
    <name type="common">Iberian ribbed newt</name>
    <dbReference type="NCBI Taxonomy" id="8319"/>
    <lineage>
        <taxon>Eukaryota</taxon>
        <taxon>Metazoa</taxon>
        <taxon>Chordata</taxon>
        <taxon>Craniata</taxon>
        <taxon>Vertebrata</taxon>
        <taxon>Euteleostomi</taxon>
        <taxon>Amphibia</taxon>
        <taxon>Batrachia</taxon>
        <taxon>Caudata</taxon>
        <taxon>Salamandroidea</taxon>
        <taxon>Salamandridae</taxon>
        <taxon>Pleurodelinae</taxon>
        <taxon>Pleurodeles</taxon>
    </lineage>
</organism>
<gene>
    <name evidence="2" type="ORF">NDU88_008552</name>
</gene>
<accession>A0AAV7QST9</accession>
<dbReference type="AlphaFoldDB" id="A0AAV7QST9"/>
<evidence type="ECO:0000313" key="3">
    <source>
        <dbReference type="Proteomes" id="UP001066276"/>
    </source>
</evidence>
<protein>
    <submittedName>
        <fullName evidence="2">Uncharacterized protein</fullName>
    </submittedName>
</protein>
<dbReference type="EMBL" id="JANPWB010000010">
    <property type="protein sequence ID" value="KAJ1142225.1"/>
    <property type="molecule type" value="Genomic_DNA"/>
</dbReference>
<evidence type="ECO:0000256" key="1">
    <source>
        <dbReference type="SAM" id="MobiDB-lite"/>
    </source>
</evidence>
<sequence length="159" mass="18819">MLVCIRVFVVAFGTKTERGPFHRRCSTRGRADQAPTGDRKLPRRAPERADLRCGVDSNYADPERNNTDENLPILTNFPFRNSERQEHVRTRWRKENNRRWSRRPCAMETEGGVTRSRDSKDFFEEKQLVTLRPNTRWRAMQNMCVRKWLPVAVTPHFFA</sequence>
<evidence type="ECO:0000313" key="2">
    <source>
        <dbReference type="EMBL" id="KAJ1142225.1"/>
    </source>
</evidence>
<keyword evidence="3" id="KW-1185">Reference proteome</keyword>